<feature type="signal peptide" evidence="1">
    <location>
        <begin position="1"/>
        <end position="22"/>
    </location>
</feature>
<evidence type="ECO:0000313" key="3">
    <source>
        <dbReference type="Proteomes" id="UP000188879"/>
    </source>
</evidence>
<dbReference type="InterPro" id="IPR057572">
    <property type="entry name" value="NonGDSL"/>
</dbReference>
<dbReference type="AlphaFoldDB" id="A0A1V2GYM3"/>
<feature type="chain" id="PRO_5013228520" evidence="1">
    <location>
        <begin position="23"/>
        <end position="264"/>
    </location>
</feature>
<dbReference type="Gene3D" id="3.40.50.1110">
    <property type="entry name" value="SGNH hydrolase"/>
    <property type="match status" value="1"/>
</dbReference>
<dbReference type="InterPro" id="IPR036514">
    <property type="entry name" value="SGNH_hydro_sf"/>
</dbReference>
<evidence type="ECO:0000256" key="1">
    <source>
        <dbReference type="SAM" id="SignalP"/>
    </source>
</evidence>
<dbReference type="GO" id="GO:0004622">
    <property type="term" value="F:phosphatidylcholine lysophospholipase activity"/>
    <property type="evidence" value="ECO:0007669"/>
    <property type="project" value="TreeGrafter"/>
</dbReference>
<dbReference type="EMBL" id="MLCO01000263">
    <property type="protein sequence ID" value="ONG47751.1"/>
    <property type="molecule type" value="Genomic_DNA"/>
</dbReference>
<reference evidence="2 3" key="1">
    <citation type="submission" date="2016-10" db="EMBL/GenBank/DDBJ databases">
        <title>Draft Genome sequence of Roseomonas sp. strain M3.</title>
        <authorList>
            <person name="Subhash Y."/>
            <person name="Lee S."/>
        </authorList>
    </citation>
    <scope>NUCLEOTIDE SEQUENCE [LARGE SCALE GENOMIC DNA]</scope>
    <source>
        <strain evidence="2 3">M3</strain>
    </source>
</reference>
<keyword evidence="3" id="KW-1185">Reference proteome</keyword>
<accession>A0A1V2GYM3</accession>
<dbReference type="Proteomes" id="UP000188879">
    <property type="component" value="Unassembled WGS sequence"/>
</dbReference>
<protein>
    <submittedName>
        <fullName evidence="2">Uncharacterized protein</fullName>
    </submittedName>
</protein>
<dbReference type="PANTHER" id="PTHR30383">
    <property type="entry name" value="THIOESTERASE 1/PROTEASE 1/LYSOPHOSPHOLIPASE L1"/>
    <property type="match status" value="1"/>
</dbReference>
<keyword evidence="1" id="KW-0732">Signal</keyword>
<sequence>MTAGMRSFLLALALILPGAALAQSAPPSSAAPPPPVTTDNVPAACTVPDELRALQFALPRMATLIQEKQPVRILAIGSSSTAGIGASVPAHAYPPRLAAALRRLLPGADITVRNDGIGGEVASTTLARMKRAVVDWAPDVVLWQIGTNDALQGITAQAFTGILREGIDFVLEQGRDLVLINPQYFPRTPKEELYMTFVQSIERVAMEKRVPMMRRYAIMRYWQALPQPVLMLSEDGFHMNDLGYQCMAEVLAGGIARRVTRESQ</sequence>
<comment type="caution">
    <text evidence="2">The sequence shown here is derived from an EMBL/GenBank/DDBJ whole genome shotgun (WGS) entry which is preliminary data.</text>
</comment>
<dbReference type="InterPro" id="IPR051532">
    <property type="entry name" value="Ester_Hydrolysis_Enzymes"/>
</dbReference>
<dbReference type="Pfam" id="PF25182">
    <property type="entry name" value="NonGDSL"/>
    <property type="match status" value="1"/>
</dbReference>
<dbReference type="CDD" id="cd00229">
    <property type="entry name" value="SGNH_hydrolase"/>
    <property type="match status" value="1"/>
</dbReference>
<dbReference type="PANTHER" id="PTHR30383:SF5">
    <property type="entry name" value="SGNH HYDROLASE-TYPE ESTERASE DOMAIN-CONTAINING PROTEIN"/>
    <property type="match status" value="1"/>
</dbReference>
<evidence type="ECO:0000313" key="2">
    <source>
        <dbReference type="EMBL" id="ONG47751.1"/>
    </source>
</evidence>
<gene>
    <name evidence="2" type="ORF">BKE38_22670</name>
</gene>
<dbReference type="SUPFAM" id="SSF52266">
    <property type="entry name" value="SGNH hydrolase"/>
    <property type="match status" value="1"/>
</dbReference>
<organism evidence="2 3">
    <name type="scientific">Teichococcus deserti</name>
    <dbReference type="NCBI Taxonomy" id="1817963"/>
    <lineage>
        <taxon>Bacteria</taxon>
        <taxon>Pseudomonadati</taxon>
        <taxon>Pseudomonadota</taxon>
        <taxon>Alphaproteobacteria</taxon>
        <taxon>Acetobacterales</taxon>
        <taxon>Roseomonadaceae</taxon>
        <taxon>Roseomonas</taxon>
    </lineage>
</organism>
<name>A0A1V2GYM3_9PROT</name>
<proteinExistence type="predicted"/>